<gene>
    <name evidence="2" type="ORF">GCM10007964_00720</name>
</gene>
<protein>
    <submittedName>
        <fullName evidence="2">Uncharacterized protein</fullName>
    </submittedName>
</protein>
<accession>A0A917QP75</accession>
<reference evidence="2" key="1">
    <citation type="journal article" date="2014" name="Int. J. Syst. Evol. Microbiol.">
        <title>Complete genome sequence of Corynebacterium casei LMG S-19264T (=DSM 44701T), isolated from a smear-ripened cheese.</title>
        <authorList>
            <consortium name="US DOE Joint Genome Institute (JGI-PGF)"/>
            <person name="Walter F."/>
            <person name="Albersmeier A."/>
            <person name="Kalinowski J."/>
            <person name="Ruckert C."/>
        </authorList>
    </citation>
    <scope>NUCLEOTIDE SEQUENCE</scope>
    <source>
        <strain evidence="2">JCM 13064</strain>
    </source>
</reference>
<organism evidence="2 3">
    <name type="scientific">Sphaerisporangium melleum</name>
    <dbReference type="NCBI Taxonomy" id="321316"/>
    <lineage>
        <taxon>Bacteria</taxon>
        <taxon>Bacillati</taxon>
        <taxon>Actinomycetota</taxon>
        <taxon>Actinomycetes</taxon>
        <taxon>Streptosporangiales</taxon>
        <taxon>Streptosporangiaceae</taxon>
        <taxon>Sphaerisporangium</taxon>
    </lineage>
</organism>
<dbReference type="EMBL" id="BMNT01000001">
    <property type="protein sequence ID" value="GGK61474.1"/>
    <property type="molecule type" value="Genomic_DNA"/>
</dbReference>
<keyword evidence="3" id="KW-1185">Reference proteome</keyword>
<dbReference type="RefSeq" id="WP_189160881.1">
    <property type="nucleotide sequence ID" value="NZ_BMNT01000001.1"/>
</dbReference>
<evidence type="ECO:0000256" key="1">
    <source>
        <dbReference type="SAM" id="MobiDB-lite"/>
    </source>
</evidence>
<evidence type="ECO:0000313" key="2">
    <source>
        <dbReference type="EMBL" id="GGK61474.1"/>
    </source>
</evidence>
<reference evidence="2" key="2">
    <citation type="submission" date="2020-09" db="EMBL/GenBank/DDBJ databases">
        <authorList>
            <person name="Sun Q."/>
            <person name="Ohkuma M."/>
        </authorList>
    </citation>
    <scope>NUCLEOTIDE SEQUENCE</scope>
    <source>
        <strain evidence="2">JCM 13064</strain>
    </source>
</reference>
<dbReference type="AlphaFoldDB" id="A0A917QP75"/>
<name>A0A917QP75_9ACTN</name>
<dbReference type="Proteomes" id="UP000645217">
    <property type="component" value="Unassembled WGS sequence"/>
</dbReference>
<proteinExistence type="predicted"/>
<sequence>MTTVWLGNRKAVEVTRKSDGSAERRPLKGKRCTTVSPPEGQPIGDTFTAITGAGGLWPYHSDAPAPAWVASTDPALAQLLASHYGCELRDPEA</sequence>
<comment type="caution">
    <text evidence="2">The sequence shown here is derived from an EMBL/GenBank/DDBJ whole genome shotgun (WGS) entry which is preliminary data.</text>
</comment>
<evidence type="ECO:0000313" key="3">
    <source>
        <dbReference type="Proteomes" id="UP000645217"/>
    </source>
</evidence>
<feature type="compositionally biased region" description="Basic and acidic residues" evidence="1">
    <location>
        <begin position="15"/>
        <end position="26"/>
    </location>
</feature>
<feature type="region of interest" description="Disordered" evidence="1">
    <location>
        <begin position="15"/>
        <end position="43"/>
    </location>
</feature>